<dbReference type="EMBL" id="OP534061">
    <property type="protein sequence ID" value="UYE92534.1"/>
    <property type="molecule type" value="Genomic_DNA"/>
</dbReference>
<sequence length="64" mass="7374">MTIEQIIKQLESLPEDEKKLKLYVCDINGDNYEIDSISLYDEETSHSPTNPLGLNYSIKRGNEK</sequence>
<protein>
    <submittedName>
        <fullName evidence="2">Uncharacterized protein</fullName>
    </submittedName>
</protein>
<proteinExistence type="predicted"/>
<name>A0AAE9P5A6_9CAUD</name>
<gene>
    <name evidence="2" type="ORF">H1_114</name>
</gene>
<evidence type="ECO:0000313" key="2">
    <source>
        <dbReference type="EMBL" id="UYE92534.1"/>
    </source>
</evidence>
<dbReference type="Proteomes" id="UP001232159">
    <property type="component" value="Segment"/>
</dbReference>
<evidence type="ECO:0000256" key="1">
    <source>
        <dbReference type="SAM" id="MobiDB-lite"/>
    </source>
</evidence>
<accession>A0AAE9P5A6</accession>
<reference evidence="2" key="1">
    <citation type="submission" date="2022-09" db="EMBL/GenBank/DDBJ databases">
        <authorList>
            <person name="Murray E."/>
            <person name="Buttimer C."/>
            <person name="Hill C."/>
        </authorList>
    </citation>
    <scope>NUCLEOTIDE SEQUENCE</scope>
</reference>
<evidence type="ECO:0000313" key="3">
    <source>
        <dbReference type="Proteomes" id="UP001232159"/>
    </source>
</evidence>
<keyword evidence="3" id="KW-1185">Reference proteome</keyword>
<organism evidence="2 3">
    <name type="scientific">Enterococcus phage H1</name>
    <dbReference type="NCBI Taxonomy" id="2982918"/>
    <lineage>
        <taxon>Viruses</taxon>
        <taxon>Duplodnaviria</taxon>
        <taxon>Heunggongvirae</taxon>
        <taxon>Uroviricota</taxon>
        <taxon>Caudoviricetes</taxon>
    </lineage>
</organism>
<feature type="region of interest" description="Disordered" evidence="1">
    <location>
        <begin position="42"/>
        <end position="64"/>
    </location>
</feature>